<feature type="chain" id="PRO_5046296254" description="PDGLE domain-containing protein" evidence="7">
    <location>
        <begin position="21"/>
        <end position="77"/>
    </location>
</feature>
<accession>A0ABN1UAP6</accession>
<gene>
    <name evidence="9" type="ORF">GCM10009606_10880</name>
</gene>
<feature type="signal peptide" evidence="7">
    <location>
        <begin position="1"/>
        <end position="20"/>
    </location>
</feature>
<keyword evidence="2" id="KW-1003">Cell membrane</keyword>
<proteinExistence type="predicted"/>
<keyword evidence="7" id="KW-0732">Signal</keyword>
<keyword evidence="10" id="KW-1185">Reference proteome</keyword>
<evidence type="ECO:0000259" key="8">
    <source>
        <dbReference type="Pfam" id="PF13190"/>
    </source>
</evidence>
<keyword evidence="5 6" id="KW-0472">Membrane</keyword>
<keyword evidence="4 6" id="KW-1133">Transmembrane helix</keyword>
<evidence type="ECO:0000256" key="5">
    <source>
        <dbReference type="ARBA" id="ARBA00023136"/>
    </source>
</evidence>
<reference evidence="9 10" key="1">
    <citation type="journal article" date="2019" name="Int. J. Syst. Evol. Microbiol.">
        <title>The Global Catalogue of Microorganisms (GCM) 10K type strain sequencing project: providing services to taxonomists for standard genome sequencing and annotation.</title>
        <authorList>
            <consortium name="The Broad Institute Genomics Platform"/>
            <consortium name="The Broad Institute Genome Sequencing Center for Infectious Disease"/>
            <person name="Wu L."/>
            <person name="Ma J."/>
        </authorList>
    </citation>
    <scope>NUCLEOTIDE SEQUENCE [LARGE SCALE GENOMIC DNA]</scope>
    <source>
        <strain evidence="9 10">JCM 11813</strain>
    </source>
</reference>
<feature type="domain" description="PDGLE" evidence="8">
    <location>
        <begin position="2"/>
        <end position="44"/>
    </location>
</feature>
<dbReference type="EMBL" id="BAAAJE010000002">
    <property type="protein sequence ID" value="GAA1132545.1"/>
    <property type="molecule type" value="Genomic_DNA"/>
</dbReference>
<evidence type="ECO:0000256" key="6">
    <source>
        <dbReference type="SAM" id="Phobius"/>
    </source>
</evidence>
<evidence type="ECO:0000256" key="7">
    <source>
        <dbReference type="SAM" id="SignalP"/>
    </source>
</evidence>
<evidence type="ECO:0000313" key="9">
    <source>
        <dbReference type="EMBL" id="GAA1132545.1"/>
    </source>
</evidence>
<dbReference type="Proteomes" id="UP001499979">
    <property type="component" value="Unassembled WGS sequence"/>
</dbReference>
<comment type="caution">
    <text evidence="9">The sequence shown here is derived from an EMBL/GenBank/DDBJ whole genome shotgun (WGS) entry which is preliminary data.</text>
</comment>
<evidence type="ECO:0000256" key="2">
    <source>
        <dbReference type="ARBA" id="ARBA00022475"/>
    </source>
</evidence>
<evidence type="ECO:0000256" key="3">
    <source>
        <dbReference type="ARBA" id="ARBA00022692"/>
    </source>
</evidence>
<sequence length="77" mass="7756">MVLIGVGAALVLAGVLSVFASSSPDGLTKVSQDHGFAHTERPHDGLLGGYGRATGAVGVVVVLALAGGVTYAVRRRR</sequence>
<feature type="transmembrane region" description="Helical" evidence="6">
    <location>
        <begin position="53"/>
        <end position="73"/>
    </location>
</feature>
<comment type="subcellular location">
    <subcellularLocation>
        <location evidence="1">Cell membrane</location>
    </subcellularLocation>
</comment>
<organism evidence="9 10">
    <name type="scientific">Nocardioides aquiterrae</name>
    <dbReference type="NCBI Taxonomy" id="203799"/>
    <lineage>
        <taxon>Bacteria</taxon>
        <taxon>Bacillati</taxon>
        <taxon>Actinomycetota</taxon>
        <taxon>Actinomycetes</taxon>
        <taxon>Propionibacteriales</taxon>
        <taxon>Nocardioidaceae</taxon>
        <taxon>Nocardioides</taxon>
    </lineage>
</organism>
<dbReference type="Pfam" id="PF13190">
    <property type="entry name" value="PDGLE"/>
    <property type="match status" value="1"/>
</dbReference>
<keyword evidence="3 6" id="KW-0812">Transmembrane</keyword>
<dbReference type="InterPro" id="IPR025937">
    <property type="entry name" value="PDGLE_dom"/>
</dbReference>
<evidence type="ECO:0000256" key="4">
    <source>
        <dbReference type="ARBA" id="ARBA00022989"/>
    </source>
</evidence>
<name>A0ABN1UAP6_9ACTN</name>
<evidence type="ECO:0000313" key="10">
    <source>
        <dbReference type="Proteomes" id="UP001499979"/>
    </source>
</evidence>
<protein>
    <recommendedName>
        <fullName evidence="8">PDGLE domain-containing protein</fullName>
    </recommendedName>
</protein>
<evidence type="ECO:0000256" key="1">
    <source>
        <dbReference type="ARBA" id="ARBA00004236"/>
    </source>
</evidence>